<proteinExistence type="predicted"/>
<dbReference type="EMBL" id="BMAO01035399">
    <property type="protein sequence ID" value="GFR03445.1"/>
    <property type="molecule type" value="Genomic_DNA"/>
</dbReference>
<dbReference type="AlphaFoldDB" id="A0A8X6LBB5"/>
<dbReference type="OrthoDB" id="6433986at2759"/>
<name>A0A8X6LBB5_TRICU</name>
<gene>
    <name evidence="1" type="ORF">TNCT_667311</name>
</gene>
<organism evidence="1 2">
    <name type="scientific">Trichonephila clavata</name>
    <name type="common">Joro spider</name>
    <name type="synonym">Nephila clavata</name>
    <dbReference type="NCBI Taxonomy" id="2740835"/>
    <lineage>
        <taxon>Eukaryota</taxon>
        <taxon>Metazoa</taxon>
        <taxon>Ecdysozoa</taxon>
        <taxon>Arthropoda</taxon>
        <taxon>Chelicerata</taxon>
        <taxon>Arachnida</taxon>
        <taxon>Araneae</taxon>
        <taxon>Araneomorphae</taxon>
        <taxon>Entelegynae</taxon>
        <taxon>Araneoidea</taxon>
        <taxon>Nephilidae</taxon>
        <taxon>Trichonephila</taxon>
    </lineage>
</organism>
<keyword evidence="2" id="KW-1185">Reference proteome</keyword>
<reference evidence="1" key="1">
    <citation type="submission" date="2020-07" db="EMBL/GenBank/DDBJ databases">
        <title>Multicomponent nature underlies the extraordinary mechanical properties of spider dragline silk.</title>
        <authorList>
            <person name="Kono N."/>
            <person name="Nakamura H."/>
            <person name="Mori M."/>
            <person name="Yoshida Y."/>
            <person name="Ohtoshi R."/>
            <person name="Malay A.D."/>
            <person name="Moran D.A.P."/>
            <person name="Tomita M."/>
            <person name="Numata K."/>
            <person name="Arakawa K."/>
        </authorList>
    </citation>
    <scope>NUCLEOTIDE SEQUENCE</scope>
</reference>
<dbReference type="Proteomes" id="UP000887116">
    <property type="component" value="Unassembled WGS sequence"/>
</dbReference>
<sequence length="107" mass="12634">MAYLGKARKEDLRLLAEELNLNVGDNMKISDLSKLITTHPDYDEEFSKNQLTIIIEDRSFENNKKLRIESFENNKKLRIEGFESNRKWFLSNNNLRKRIKGLIANFS</sequence>
<evidence type="ECO:0000313" key="2">
    <source>
        <dbReference type="Proteomes" id="UP000887116"/>
    </source>
</evidence>
<comment type="caution">
    <text evidence="1">The sequence shown here is derived from an EMBL/GenBank/DDBJ whole genome shotgun (WGS) entry which is preliminary data.</text>
</comment>
<accession>A0A8X6LBB5</accession>
<protein>
    <submittedName>
        <fullName evidence="1">Uncharacterized protein</fullName>
    </submittedName>
</protein>
<evidence type="ECO:0000313" key="1">
    <source>
        <dbReference type="EMBL" id="GFR03445.1"/>
    </source>
</evidence>